<evidence type="ECO:0000256" key="3">
    <source>
        <dbReference type="SAM" id="Phobius"/>
    </source>
</evidence>
<keyword evidence="2" id="KW-0325">Glycoprotein</keyword>
<dbReference type="Proteomes" id="UP001159364">
    <property type="component" value="Linkage Group LG04"/>
</dbReference>
<evidence type="ECO:0000256" key="4">
    <source>
        <dbReference type="SAM" id="SignalP"/>
    </source>
</evidence>
<dbReference type="Gene3D" id="2.60.40.420">
    <property type="entry name" value="Cupredoxins - blue copper proteins"/>
    <property type="match status" value="1"/>
</dbReference>
<dbReference type="CDD" id="cd13920">
    <property type="entry name" value="Stellacyanin"/>
    <property type="match status" value="1"/>
</dbReference>
<gene>
    <name evidence="6" type="ORF">K2173_020984</name>
</gene>
<proteinExistence type="predicted"/>
<evidence type="ECO:0000259" key="5">
    <source>
        <dbReference type="PROSITE" id="PS51485"/>
    </source>
</evidence>
<keyword evidence="3" id="KW-0472">Membrane</keyword>
<keyword evidence="3" id="KW-0812">Transmembrane</keyword>
<feature type="transmembrane region" description="Helical" evidence="3">
    <location>
        <begin position="141"/>
        <end position="164"/>
    </location>
</feature>
<dbReference type="AlphaFoldDB" id="A0AAV8TQ56"/>
<dbReference type="FunFam" id="2.60.40.420:FF:000034">
    <property type="entry name" value="Cupredoxin superfamily protein"/>
    <property type="match status" value="1"/>
</dbReference>
<evidence type="ECO:0000313" key="6">
    <source>
        <dbReference type="EMBL" id="KAJ8768044.1"/>
    </source>
</evidence>
<accession>A0AAV8TQ56</accession>
<sequence>MARASNVTLLVVLTAVLGSMKMTVEAADHIVGDSTGWLSPPSPNFYSIWASDQTFAVGDTLTFNFATGVHDVAIVSKSDYDNCNTTANNVQASGPTTITLSSAGEQYYFCTFSDHCSRGQKLAITVGGNSSSTPTTSPPNAASITTVFSAFGLMFMSMVIALLLS</sequence>
<dbReference type="Pfam" id="PF02298">
    <property type="entry name" value="Cu_bind_like"/>
    <property type="match status" value="1"/>
</dbReference>
<dbReference type="EMBL" id="JAIWQS010000004">
    <property type="protein sequence ID" value="KAJ8768044.1"/>
    <property type="molecule type" value="Genomic_DNA"/>
</dbReference>
<evidence type="ECO:0000313" key="7">
    <source>
        <dbReference type="Proteomes" id="UP001159364"/>
    </source>
</evidence>
<dbReference type="PANTHER" id="PTHR33021">
    <property type="entry name" value="BLUE COPPER PROTEIN"/>
    <property type="match status" value="1"/>
</dbReference>
<dbReference type="PROSITE" id="PS51485">
    <property type="entry name" value="PHYTOCYANIN"/>
    <property type="match status" value="1"/>
</dbReference>
<name>A0AAV8TQ56_9ROSI</name>
<feature type="domain" description="Phytocyanin" evidence="5">
    <location>
        <begin position="27"/>
        <end position="128"/>
    </location>
</feature>
<keyword evidence="3" id="KW-1133">Transmembrane helix</keyword>
<evidence type="ECO:0000256" key="2">
    <source>
        <dbReference type="ARBA" id="ARBA00023180"/>
    </source>
</evidence>
<dbReference type="GO" id="GO:0005886">
    <property type="term" value="C:plasma membrane"/>
    <property type="evidence" value="ECO:0007669"/>
    <property type="project" value="TreeGrafter"/>
</dbReference>
<dbReference type="GO" id="GO:0009055">
    <property type="term" value="F:electron transfer activity"/>
    <property type="evidence" value="ECO:0007669"/>
    <property type="project" value="InterPro"/>
</dbReference>
<dbReference type="InterPro" id="IPR039391">
    <property type="entry name" value="Phytocyanin-like"/>
</dbReference>
<keyword evidence="4" id="KW-0732">Signal</keyword>
<dbReference type="PANTHER" id="PTHR33021:SF488">
    <property type="entry name" value="PHYTOCYANIN DOMAIN-CONTAINING PROTEIN"/>
    <property type="match status" value="1"/>
</dbReference>
<keyword evidence="1" id="KW-1015">Disulfide bond</keyword>
<evidence type="ECO:0000256" key="1">
    <source>
        <dbReference type="ARBA" id="ARBA00023157"/>
    </source>
</evidence>
<dbReference type="InterPro" id="IPR003245">
    <property type="entry name" value="Phytocyanin_dom"/>
</dbReference>
<organism evidence="6 7">
    <name type="scientific">Erythroxylum novogranatense</name>
    <dbReference type="NCBI Taxonomy" id="1862640"/>
    <lineage>
        <taxon>Eukaryota</taxon>
        <taxon>Viridiplantae</taxon>
        <taxon>Streptophyta</taxon>
        <taxon>Embryophyta</taxon>
        <taxon>Tracheophyta</taxon>
        <taxon>Spermatophyta</taxon>
        <taxon>Magnoliopsida</taxon>
        <taxon>eudicotyledons</taxon>
        <taxon>Gunneridae</taxon>
        <taxon>Pentapetalae</taxon>
        <taxon>rosids</taxon>
        <taxon>fabids</taxon>
        <taxon>Malpighiales</taxon>
        <taxon>Erythroxylaceae</taxon>
        <taxon>Erythroxylum</taxon>
    </lineage>
</organism>
<feature type="signal peptide" evidence="4">
    <location>
        <begin position="1"/>
        <end position="26"/>
    </location>
</feature>
<dbReference type="SUPFAM" id="SSF49503">
    <property type="entry name" value="Cupredoxins"/>
    <property type="match status" value="1"/>
</dbReference>
<keyword evidence="7" id="KW-1185">Reference proteome</keyword>
<reference evidence="6 7" key="1">
    <citation type="submission" date="2021-09" db="EMBL/GenBank/DDBJ databases">
        <title>Genomic insights and catalytic innovation underlie evolution of tropane alkaloids biosynthesis.</title>
        <authorList>
            <person name="Wang Y.-J."/>
            <person name="Tian T."/>
            <person name="Huang J.-P."/>
            <person name="Huang S.-X."/>
        </authorList>
    </citation>
    <scope>NUCLEOTIDE SEQUENCE [LARGE SCALE GENOMIC DNA]</scope>
    <source>
        <strain evidence="6">KIB-2018</strain>
        <tissue evidence="6">Leaf</tissue>
    </source>
</reference>
<dbReference type="InterPro" id="IPR008972">
    <property type="entry name" value="Cupredoxin"/>
</dbReference>
<feature type="chain" id="PRO_5043809955" description="Phytocyanin domain-containing protein" evidence="4">
    <location>
        <begin position="27"/>
        <end position="165"/>
    </location>
</feature>
<protein>
    <recommendedName>
        <fullName evidence="5">Phytocyanin domain-containing protein</fullName>
    </recommendedName>
</protein>
<comment type="caution">
    <text evidence="6">The sequence shown here is derived from an EMBL/GenBank/DDBJ whole genome shotgun (WGS) entry which is preliminary data.</text>
</comment>